<accession>A0A2S5JMK8</accession>
<organism evidence="1 2">
    <name type="scientific">Albidovulum inexpectatum</name>
    <dbReference type="NCBI Taxonomy" id="196587"/>
    <lineage>
        <taxon>Bacteria</taxon>
        <taxon>Pseudomonadati</taxon>
        <taxon>Pseudomonadota</taxon>
        <taxon>Alphaproteobacteria</taxon>
        <taxon>Rhodobacterales</taxon>
        <taxon>Paracoccaceae</taxon>
        <taxon>Albidovulum</taxon>
    </lineage>
</organism>
<protein>
    <recommendedName>
        <fullName evidence="3">PD-(D/E)XK nuclease superfamily protein</fullName>
    </recommendedName>
</protein>
<dbReference type="Gene3D" id="3.90.320.10">
    <property type="match status" value="1"/>
</dbReference>
<dbReference type="OrthoDB" id="1982at2"/>
<keyword evidence="2" id="KW-1185">Reference proteome</keyword>
<dbReference type="EMBL" id="PRDS01000001">
    <property type="protein sequence ID" value="PPB82724.1"/>
    <property type="molecule type" value="Genomic_DNA"/>
</dbReference>
<sequence length="257" mass="28604">MLVDLNHRSGFVYGRAADSLPPLGARINTLLDDALLADRDGQRPRDYLGASRIGEPCARRLVYEVTHTPPDRGKELEGRSLRIFAAGHVFEDLSIRWLRLAGFDLRTQTREGGQFGFETAGGKIRGHVDGIIVDGPEVGLAWPVLWEHKALKASSWSDTVKKGVRLSKPVYFGQMQIYMAYMDLGSALFTALNKDSCEFYHEHVPFDPATAQELSDKAVAVLRAAETGDLLPRIATSPDFYLCRFCPFSARCWEAQS</sequence>
<proteinExistence type="predicted"/>
<reference evidence="1 2" key="1">
    <citation type="submission" date="2018-01" db="EMBL/GenBank/DDBJ databases">
        <title>Genomic Encyclopedia of Archaeal and Bacterial Type Strains, Phase II (KMG-II): from individual species to whole genera.</title>
        <authorList>
            <person name="Goeker M."/>
        </authorList>
    </citation>
    <scope>NUCLEOTIDE SEQUENCE [LARGE SCALE GENOMIC DNA]</scope>
    <source>
        <strain evidence="1 2">DSM 12048</strain>
    </source>
</reference>
<dbReference type="RefSeq" id="WP_104069235.1">
    <property type="nucleotide sequence ID" value="NZ_PRDS01000001.1"/>
</dbReference>
<dbReference type="InterPro" id="IPR011604">
    <property type="entry name" value="PDDEXK-like_dom_sf"/>
</dbReference>
<evidence type="ECO:0000313" key="2">
    <source>
        <dbReference type="Proteomes" id="UP000239736"/>
    </source>
</evidence>
<gene>
    <name evidence="1" type="ORF">LV82_00664</name>
</gene>
<name>A0A2S5JMK8_9RHOB</name>
<dbReference type="Proteomes" id="UP000239736">
    <property type="component" value="Unassembled WGS sequence"/>
</dbReference>
<comment type="caution">
    <text evidence="1">The sequence shown here is derived from an EMBL/GenBank/DDBJ whole genome shotgun (WGS) entry which is preliminary data.</text>
</comment>
<evidence type="ECO:0000313" key="1">
    <source>
        <dbReference type="EMBL" id="PPB82724.1"/>
    </source>
</evidence>
<evidence type="ECO:0008006" key="3">
    <source>
        <dbReference type="Google" id="ProtNLM"/>
    </source>
</evidence>
<dbReference type="AlphaFoldDB" id="A0A2S5JMK8"/>